<dbReference type="RefSeq" id="WP_096287341.1">
    <property type="nucleotide sequence ID" value="NZ_FXEG02000002.1"/>
</dbReference>
<keyword evidence="3" id="KW-1185">Reference proteome</keyword>
<evidence type="ECO:0000313" key="2">
    <source>
        <dbReference type="EMBL" id="SOX53833.1"/>
    </source>
</evidence>
<dbReference type="InterPro" id="IPR018691">
    <property type="entry name" value="DUF2188"/>
</dbReference>
<comment type="caution">
    <text evidence="2">The sequence shown here is derived from an EMBL/GenBank/DDBJ whole genome shotgun (WGS) entry which is preliminary data.</text>
</comment>
<feature type="compositionally biased region" description="Basic and acidic residues" evidence="1">
    <location>
        <begin position="40"/>
        <end position="67"/>
    </location>
</feature>
<accession>A0A2K4YAM8</accession>
<organism evidence="2 3">
    <name type="scientific">Mycobacterium ahvazicum</name>
    <dbReference type="NCBI Taxonomy" id="1964395"/>
    <lineage>
        <taxon>Bacteria</taxon>
        <taxon>Bacillati</taxon>
        <taxon>Actinomycetota</taxon>
        <taxon>Actinomycetes</taxon>
        <taxon>Mycobacteriales</taxon>
        <taxon>Mycobacteriaceae</taxon>
        <taxon>Mycobacterium</taxon>
        <taxon>Mycobacterium simiae complex</taxon>
    </lineage>
</organism>
<feature type="region of interest" description="Disordered" evidence="1">
    <location>
        <begin position="1"/>
        <end position="82"/>
    </location>
</feature>
<dbReference type="Pfam" id="PF09954">
    <property type="entry name" value="DUF2188"/>
    <property type="match status" value="1"/>
</dbReference>
<reference evidence="2" key="1">
    <citation type="submission" date="2018-01" db="EMBL/GenBank/DDBJ databases">
        <authorList>
            <consortium name="Urmite Genomes"/>
        </authorList>
    </citation>
    <scope>NUCLEOTIDE SEQUENCE [LARGE SCALE GENOMIC DNA]</scope>
    <source>
        <strain evidence="2">AFP003</strain>
    </source>
</reference>
<gene>
    <name evidence="2" type="ORF">MAAFP003_2509</name>
</gene>
<name>A0A2K4YAM8_9MYCO</name>
<dbReference type="OrthoDB" id="3233612at2"/>
<dbReference type="EMBL" id="FXEG02000002">
    <property type="protein sequence ID" value="SOX53833.1"/>
    <property type="molecule type" value="Genomic_DNA"/>
</dbReference>
<sequence>MAKPEGTNVRHVVPNPNGGWDVKKPGAKRASAHTGTQQDAARRADEILRNSGGGERRLHGRDGRIRDSNTVPPANDPYPPKG</sequence>
<evidence type="ECO:0000256" key="1">
    <source>
        <dbReference type="SAM" id="MobiDB-lite"/>
    </source>
</evidence>
<dbReference type="Proteomes" id="UP000236318">
    <property type="component" value="Unassembled WGS sequence"/>
</dbReference>
<protein>
    <submittedName>
        <fullName evidence="2">DUF2188 domain-containing protein</fullName>
    </submittedName>
</protein>
<dbReference type="AlphaFoldDB" id="A0A2K4YAM8"/>
<proteinExistence type="predicted"/>
<evidence type="ECO:0000313" key="3">
    <source>
        <dbReference type="Proteomes" id="UP000236318"/>
    </source>
</evidence>